<dbReference type="OrthoDB" id="10264038at2759"/>
<evidence type="ECO:0000256" key="8">
    <source>
        <dbReference type="ARBA" id="ARBA00022884"/>
    </source>
</evidence>
<dbReference type="GO" id="GO:0000467">
    <property type="term" value="P:exonucleolytic trimming to generate mature 3'-end of 5.8S rRNA from tricistronic rRNA transcript (SSU-rRNA, 5.8S rRNA, LSU-rRNA)"/>
    <property type="evidence" value="ECO:0007669"/>
    <property type="project" value="TreeGrafter"/>
</dbReference>
<accession>A0A427XR76</accession>
<keyword evidence="5" id="KW-0963">Cytoplasm</keyword>
<dbReference type="AlphaFoldDB" id="A0A427XR76"/>
<evidence type="ECO:0000256" key="9">
    <source>
        <dbReference type="ARBA" id="ARBA00023242"/>
    </source>
</evidence>
<dbReference type="GO" id="GO:0016075">
    <property type="term" value="P:rRNA catabolic process"/>
    <property type="evidence" value="ECO:0007669"/>
    <property type="project" value="TreeGrafter"/>
</dbReference>
<evidence type="ECO:0000259" key="12">
    <source>
        <dbReference type="Pfam" id="PF03725"/>
    </source>
</evidence>
<dbReference type="InterPro" id="IPR027408">
    <property type="entry name" value="PNPase/RNase_PH_dom_sf"/>
</dbReference>
<dbReference type="Pfam" id="PF01138">
    <property type="entry name" value="RNase_PH"/>
    <property type="match status" value="1"/>
</dbReference>
<reference evidence="13 14" key="1">
    <citation type="submission" date="2018-11" db="EMBL/GenBank/DDBJ databases">
        <title>Genome sequence of Apiotrichum porosum DSM 27194.</title>
        <authorList>
            <person name="Aliyu H."/>
            <person name="Gorte O."/>
            <person name="Ochsenreither K."/>
        </authorList>
    </citation>
    <scope>NUCLEOTIDE SEQUENCE [LARGE SCALE GENOMIC DNA]</scope>
    <source>
        <strain evidence="13 14">DSM 27194</strain>
    </source>
</reference>
<evidence type="ECO:0000256" key="6">
    <source>
        <dbReference type="ARBA" id="ARBA00022552"/>
    </source>
</evidence>
<dbReference type="SUPFAM" id="SSF54211">
    <property type="entry name" value="Ribosomal protein S5 domain 2-like"/>
    <property type="match status" value="1"/>
</dbReference>
<name>A0A427XR76_9TREE</name>
<dbReference type="GO" id="GO:0034473">
    <property type="term" value="P:U1 snRNA 3'-end processing"/>
    <property type="evidence" value="ECO:0007669"/>
    <property type="project" value="TreeGrafter"/>
</dbReference>
<dbReference type="FunFam" id="3.30.230.70:FF:000005">
    <property type="entry name" value="Exosome complex component RRP45"/>
    <property type="match status" value="1"/>
</dbReference>
<dbReference type="RefSeq" id="XP_028476034.1">
    <property type="nucleotide sequence ID" value="XM_028624060.1"/>
</dbReference>
<sequence>MPREIEPPSVQKEFLESALAEGKRLDGRLPLEQRKFTLTFGAELGSVECRLGKTAVLAQVTATIVKPRDDRPYEGFLQITSEISPMASSVFEAGRASEDEVMITRLLEKSIRRTEAVDREALCIVAGEKVWHLRLTLHFLSVAGNLLDCASLAAMAALRHFRKPELEVLGDETIVHSPDERAPVPLAIHHTPLCLTFAYFEGLQPILDPSHIEEILAAGTMTITLNAQRELCVLSKAGGSPLSVDDVMDVVRVGVERVRENVKTIEEALENDKKSRVVEVL</sequence>
<evidence type="ECO:0000256" key="2">
    <source>
        <dbReference type="ARBA" id="ARBA00004604"/>
    </source>
</evidence>
<dbReference type="CDD" id="cd11368">
    <property type="entry name" value="RNase_PH_RRP45"/>
    <property type="match status" value="1"/>
</dbReference>
<evidence type="ECO:0000256" key="7">
    <source>
        <dbReference type="ARBA" id="ARBA00022835"/>
    </source>
</evidence>
<evidence type="ECO:0000256" key="4">
    <source>
        <dbReference type="ARBA" id="ARBA00019572"/>
    </source>
</evidence>
<keyword evidence="14" id="KW-1185">Reference proteome</keyword>
<dbReference type="GO" id="GO:0005730">
    <property type="term" value="C:nucleolus"/>
    <property type="evidence" value="ECO:0007669"/>
    <property type="project" value="UniProtKB-SubCell"/>
</dbReference>
<keyword evidence="8" id="KW-0694">RNA-binding</keyword>
<keyword evidence="9" id="KW-0539">Nucleus</keyword>
<comment type="subcellular location">
    <subcellularLocation>
        <location evidence="1">Cytoplasm</location>
    </subcellularLocation>
    <subcellularLocation>
        <location evidence="2">Nucleus</location>
        <location evidence="2">Nucleolus</location>
    </subcellularLocation>
</comment>
<dbReference type="Gene3D" id="3.30.230.70">
    <property type="entry name" value="GHMP Kinase, N-terminal domain"/>
    <property type="match status" value="1"/>
</dbReference>
<dbReference type="InterPro" id="IPR036345">
    <property type="entry name" value="ExoRNase_PH_dom2_sf"/>
</dbReference>
<evidence type="ECO:0000256" key="10">
    <source>
        <dbReference type="ARBA" id="ARBA00077933"/>
    </source>
</evidence>
<dbReference type="GO" id="GO:0071028">
    <property type="term" value="P:nuclear mRNA surveillance"/>
    <property type="evidence" value="ECO:0007669"/>
    <property type="project" value="TreeGrafter"/>
</dbReference>
<dbReference type="GO" id="GO:0034475">
    <property type="term" value="P:U4 snRNA 3'-end processing"/>
    <property type="evidence" value="ECO:0007669"/>
    <property type="project" value="TreeGrafter"/>
</dbReference>
<keyword evidence="7" id="KW-0271">Exosome</keyword>
<dbReference type="GO" id="GO:0035925">
    <property type="term" value="F:mRNA 3'-UTR AU-rich region binding"/>
    <property type="evidence" value="ECO:0007669"/>
    <property type="project" value="TreeGrafter"/>
</dbReference>
<gene>
    <name evidence="13" type="ORF">EHS24_008758</name>
</gene>
<proteinExistence type="inferred from homology"/>
<dbReference type="STRING" id="105984.A0A427XR76"/>
<dbReference type="InterPro" id="IPR050590">
    <property type="entry name" value="Exosome_comp_Rrp42_subfam"/>
</dbReference>
<evidence type="ECO:0000256" key="1">
    <source>
        <dbReference type="ARBA" id="ARBA00004496"/>
    </source>
</evidence>
<dbReference type="Pfam" id="PF03725">
    <property type="entry name" value="RNase_PH_C"/>
    <property type="match status" value="1"/>
</dbReference>
<dbReference type="InterPro" id="IPR001247">
    <property type="entry name" value="ExoRNase_PH_dom1"/>
</dbReference>
<dbReference type="GO" id="GO:0000176">
    <property type="term" value="C:nuclear exosome (RNase complex)"/>
    <property type="evidence" value="ECO:0007669"/>
    <property type="project" value="UniProtKB-ARBA"/>
</dbReference>
<dbReference type="PANTHER" id="PTHR11097">
    <property type="entry name" value="EXOSOME COMPLEX EXONUCLEASE RIBOSOMAL RNA PROCESSING PROTEIN"/>
    <property type="match status" value="1"/>
</dbReference>
<dbReference type="GO" id="GO:0071038">
    <property type="term" value="P:TRAMP-dependent tRNA surveillance pathway"/>
    <property type="evidence" value="ECO:0007669"/>
    <property type="project" value="TreeGrafter"/>
</dbReference>
<comment type="similarity">
    <text evidence="3">Belongs to the RNase PH family.</text>
</comment>
<organism evidence="13 14">
    <name type="scientific">Apiotrichum porosum</name>
    <dbReference type="NCBI Taxonomy" id="105984"/>
    <lineage>
        <taxon>Eukaryota</taxon>
        <taxon>Fungi</taxon>
        <taxon>Dikarya</taxon>
        <taxon>Basidiomycota</taxon>
        <taxon>Agaricomycotina</taxon>
        <taxon>Tremellomycetes</taxon>
        <taxon>Trichosporonales</taxon>
        <taxon>Trichosporonaceae</taxon>
        <taxon>Apiotrichum</taxon>
    </lineage>
</organism>
<dbReference type="GO" id="GO:0000177">
    <property type="term" value="C:cytoplasmic exosome (RNase complex)"/>
    <property type="evidence" value="ECO:0007669"/>
    <property type="project" value="TreeGrafter"/>
</dbReference>
<dbReference type="InterPro" id="IPR033100">
    <property type="entry name" value="Rrp45"/>
</dbReference>
<dbReference type="SUPFAM" id="SSF55666">
    <property type="entry name" value="Ribonuclease PH domain 2-like"/>
    <property type="match status" value="1"/>
</dbReference>
<dbReference type="GeneID" id="39593301"/>
<evidence type="ECO:0000256" key="3">
    <source>
        <dbReference type="ARBA" id="ARBA00006678"/>
    </source>
</evidence>
<dbReference type="InterPro" id="IPR015847">
    <property type="entry name" value="ExoRNase_PH_dom2"/>
</dbReference>
<dbReference type="EMBL" id="RSCE01000007">
    <property type="protein sequence ID" value="RSH81315.1"/>
    <property type="molecule type" value="Genomic_DNA"/>
</dbReference>
<dbReference type="GO" id="GO:0034476">
    <property type="term" value="P:U5 snRNA 3'-end processing"/>
    <property type="evidence" value="ECO:0007669"/>
    <property type="project" value="TreeGrafter"/>
</dbReference>
<evidence type="ECO:0000313" key="13">
    <source>
        <dbReference type="EMBL" id="RSH81315.1"/>
    </source>
</evidence>
<evidence type="ECO:0000259" key="11">
    <source>
        <dbReference type="Pfam" id="PF01138"/>
    </source>
</evidence>
<feature type="domain" description="Exoribonuclease phosphorolytic" evidence="12">
    <location>
        <begin position="191"/>
        <end position="256"/>
    </location>
</feature>
<dbReference type="GO" id="GO:0071035">
    <property type="term" value="P:nuclear polyadenylation-dependent rRNA catabolic process"/>
    <property type="evidence" value="ECO:0007669"/>
    <property type="project" value="TreeGrafter"/>
</dbReference>
<dbReference type="Proteomes" id="UP000279236">
    <property type="component" value="Unassembled WGS sequence"/>
</dbReference>
<evidence type="ECO:0000256" key="5">
    <source>
        <dbReference type="ARBA" id="ARBA00022490"/>
    </source>
</evidence>
<feature type="domain" description="Exoribonuclease phosphorolytic" evidence="11">
    <location>
        <begin position="32"/>
        <end position="164"/>
    </location>
</feature>
<dbReference type="PANTHER" id="PTHR11097:SF14">
    <property type="entry name" value="EXOSOME COMPLEX COMPONENT RRP45"/>
    <property type="match status" value="1"/>
</dbReference>
<dbReference type="InterPro" id="IPR020568">
    <property type="entry name" value="Ribosomal_Su5_D2-typ_SF"/>
</dbReference>
<evidence type="ECO:0000313" key="14">
    <source>
        <dbReference type="Proteomes" id="UP000279236"/>
    </source>
</evidence>
<comment type="caution">
    <text evidence="13">The sequence shown here is derived from an EMBL/GenBank/DDBJ whole genome shotgun (WGS) entry which is preliminary data.</text>
</comment>
<protein>
    <recommendedName>
        <fullName evidence="4">Exosome complex component RRP45</fullName>
    </recommendedName>
    <alternativeName>
        <fullName evidence="10">Ribosomal RNA-processing protein 45</fullName>
    </alternativeName>
</protein>
<keyword evidence="6" id="KW-0698">rRNA processing</keyword>